<organism evidence="1 2">
    <name type="scientific">Faecalicatena acetigenes</name>
    <dbReference type="NCBI Taxonomy" id="2981790"/>
    <lineage>
        <taxon>Bacteria</taxon>
        <taxon>Bacillati</taxon>
        <taxon>Bacillota</taxon>
        <taxon>Clostridia</taxon>
        <taxon>Lachnospirales</taxon>
        <taxon>Lachnospiraceae</taxon>
        <taxon>Faecalicatena</taxon>
    </lineage>
</organism>
<dbReference type="Proteomes" id="UP001652394">
    <property type="component" value="Unassembled WGS sequence"/>
</dbReference>
<protein>
    <submittedName>
        <fullName evidence="1">Rpn family recombination-promoting nuclease/putative transposase</fullName>
    </submittedName>
</protein>
<dbReference type="NCBIfam" id="TIGR01784">
    <property type="entry name" value="T_den_put_tspse"/>
    <property type="match status" value="1"/>
</dbReference>
<dbReference type="EMBL" id="JAOQJX010000006">
    <property type="protein sequence ID" value="MCU6747125.1"/>
    <property type="molecule type" value="Genomic_DNA"/>
</dbReference>
<keyword evidence="2" id="KW-1185">Reference proteome</keyword>
<dbReference type="RefSeq" id="WP_059066447.1">
    <property type="nucleotide sequence ID" value="NZ_JAOQJX010000006.1"/>
</dbReference>
<accession>A0ABT2TA58</accession>
<sequence length="304" mass="35005">MKLKQKPLKDLNLLDRFLFAQAADDPDTMRDMLEIILGKEVVLKLLPQTEKEQRTHPLNRYVRLDVWAMDEEDTVYNTEVQKENTGNIPKRSRFYQALIDSNLLAPGEIGFQKLNPVYIILICPFDLFGYGLYRYTFRMQCEEVPELSLKDDAVRIFLNTHGPNTGGVSKELIELLKYMEHTTEEMSRICTSERIHNIQKRIQAIKSSEKIGVKYMQAWEEKIMEQNKAREEGHAAGILEGRASGLKEGISKGHASGLKEGLVQGELKKLQELIEKKVQKGYSAEDIAEMLETDIETVREFLRK</sequence>
<dbReference type="Pfam" id="PF12784">
    <property type="entry name" value="PDDEXK_2"/>
    <property type="match status" value="1"/>
</dbReference>
<dbReference type="PANTHER" id="PTHR41317:SF1">
    <property type="entry name" value="PD-(D_E)XK NUCLEASE FAMILY TRANSPOSASE"/>
    <property type="match status" value="1"/>
</dbReference>
<reference evidence="1 2" key="1">
    <citation type="journal article" date="2021" name="ISME Commun">
        <title>Automated analysis of genomic sequences facilitates high-throughput and comprehensive description of bacteria.</title>
        <authorList>
            <person name="Hitch T.C.A."/>
        </authorList>
    </citation>
    <scope>NUCLEOTIDE SEQUENCE [LARGE SCALE GENOMIC DNA]</scope>
    <source>
        <strain evidence="1 2">H2_18</strain>
    </source>
</reference>
<dbReference type="PANTHER" id="PTHR41317">
    <property type="entry name" value="PD-(D_E)XK NUCLEASE FAMILY TRANSPOSASE"/>
    <property type="match status" value="1"/>
</dbReference>
<evidence type="ECO:0000313" key="1">
    <source>
        <dbReference type="EMBL" id="MCU6747125.1"/>
    </source>
</evidence>
<comment type="caution">
    <text evidence="1">The sequence shown here is derived from an EMBL/GenBank/DDBJ whole genome shotgun (WGS) entry which is preliminary data.</text>
</comment>
<dbReference type="InterPro" id="IPR010106">
    <property type="entry name" value="RpnA"/>
</dbReference>
<name>A0ABT2TA58_9FIRM</name>
<evidence type="ECO:0000313" key="2">
    <source>
        <dbReference type="Proteomes" id="UP001652394"/>
    </source>
</evidence>
<proteinExistence type="predicted"/>
<gene>
    <name evidence="1" type="ORF">OCV51_05585</name>
</gene>